<gene>
    <name evidence="2" type="ORF">MEA186_32867</name>
</gene>
<evidence type="ECO:0000313" key="3">
    <source>
        <dbReference type="Proteomes" id="UP000002949"/>
    </source>
</evidence>
<protein>
    <submittedName>
        <fullName evidence="2">Uncharacterized protein</fullName>
    </submittedName>
</protein>
<name>G6YKN8_9HYPH</name>
<reference evidence="2 3" key="1">
    <citation type="journal article" date="2012" name="J. Bacteriol.">
        <title>Draft Genome Sequence of Plant Growth-Promoting Rhizobium Mesorhizobium amorphae, Isolated from Zinc-Lead Mine Tailings.</title>
        <authorList>
            <person name="Hao X."/>
            <person name="Lin Y."/>
            <person name="Johnstone L."/>
            <person name="Baltrus D.A."/>
            <person name="Miller S.J."/>
            <person name="Wei G."/>
            <person name="Rensing C."/>
        </authorList>
    </citation>
    <scope>NUCLEOTIDE SEQUENCE [LARGE SCALE GENOMIC DNA]</scope>
    <source>
        <strain evidence="2 3">CCNWGS0123</strain>
    </source>
</reference>
<dbReference type="Proteomes" id="UP000002949">
    <property type="component" value="Unassembled WGS sequence"/>
</dbReference>
<dbReference type="STRING" id="1082933.A6B35_02430"/>
<proteinExistence type="predicted"/>
<dbReference type="AlphaFoldDB" id="G6YKN8"/>
<accession>G6YKN8</accession>
<evidence type="ECO:0000313" key="2">
    <source>
        <dbReference type="EMBL" id="EHH03494.1"/>
    </source>
</evidence>
<dbReference type="EMBL" id="AGSN01000239">
    <property type="protein sequence ID" value="EHH03494.1"/>
    <property type="molecule type" value="Genomic_DNA"/>
</dbReference>
<organism evidence="2 3">
    <name type="scientific">Mesorhizobium amorphae CCNWGS0123</name>
    <dbReference type="NCBI Taxonomy" id="1082933"/>
    <lineage>
        <taxon>Bacteria</taxon>
        <taxon>Pseudomonadati</taxon>
        <taxon>Pseudomonadota</taxon>
        <taxon>Alphaproteobacteria</taxon>
        <taxon>Hyphomicrobiales</taxon>
        <taxon>Phyllobacteriaceae</taxon>
        <taxon>Mesorhizobium</taxon>
    </lineage>
</organism>
<feature type="region of interest" description="Disordered" evidence="1">
    <location>
        <begin position="1"/>
        <end position="20"/>
    </location>
</feature>
<dbReference type="KEGG" id="mamo:A6B35_02430"/>
<keyword evidence="3" id="KW-1185">Reference proteome</keyword>
<sequence length="149" mass="17466">MRRDRQAEPEFQAKTDEPEWSETDLKCLRRLVRKYGLHEVSHMAGEIVPIGPGRPSRGDLPYYEGMHLADWIEEQRAEHKRLGNSAPLKRALNDAYEMLHGDDPDRPDPEKFATTLKRKFYPARRDLHVLQRVAEELNAIVPKQKQREK</sequence>
<evidence type="ECO:0000256" key="1">
    <source>
        <dbReference type="SAM" id="MobiDB-lite"/>
    </source>
</evidence>